<sequence>MTIKTFWTIVIKIFGMLLALGALTIIPQWFSTMYYAYESGDIESLIILNLILLVVLVIYYFVIRICLFKTSWIIGKLKLDNNFENQHIELDSQSFTIISIATIVIGGIMLIESIPTLVKDVFVFFQERSPPKDYSNARWILFNFIKIIIGYLLMTNSKQIAKFIESKKSDREDKGTTK</sequence>
<feature type="transmembrane region" description="Helical" evidence="1">
    <location>
        <begin position="95"/>
        <end position="117"/>
    </location>
</feature>
<keyword evidence="3" id="KW-1185">Reference proteome</keyword>
<organism evidence="2 3">
    <name type="scientific">Flavobacterium frigoritolerans</name>
    <dbReference type="NCBI Taxonomy" id="2987686"/>
    <lineage>
        <taxon>Bacteria</taxon>
        <taxon>Pseudomonadati</taxon>
        <taxon>Bacteroidota</taxon>
        <taxon>Flavobacteriia</taxon>
        <taxon>Flavobacteriales</taxon>
        <taxon>Flavobacteriaceae</taxon>
        <taxon>Flavobacterium</taxon>
    </lineage>
</organism>
<dbReference type="Proteomes" id="UP001151133">
    <property type="component" value="Unassembled WGS sequence"/>
</dbReference>
<keyword evidence="1" id="KW-0472">Membrane</keyword>
<accession>A0A9X2Z0Q6</accession>
<gene>
    <name evidence="2" type="ORF">OIU80_11695</name>
</gene>
<dbReference type="EMBL" id="JAOZEV010000008">
    <property type="protein sequence ID" value="MCV9932944.1"/>
    <property type="molecule type" value="Genomic_DNA"/>
</dbReference>
<keyword evidence="1" id="KW-1133">Transmembrane helix</keyword>
<proteinExistence type="predicted"/>
<keyword evidence="1" id="KW-0812">Transmembrane</keyword>
<feature type="transmembrane region" description="Helical" evidence="1">
    <location>
        <begin position="137"/>
        <end position="154"/>
    </location>
</feature>
<evidence type="ECO:0000256" key="1">
    <source>
        <dbReference type="SAM" id="Phobius"/>
    </source>
</evidence>
<evidence type="ECO:0000313" key="2">
    <source>
        <dbReference type="EMBL" id="MCV9932944.1"/>
    </source>
</evidence>
<name>A0A9X2Z0Q6_9FLAO</name>
<feature type="transmembrane region" description="Helical" evidence="1">
    <location>
        <begin position="46"/>
        <end position="67"/>
    </location>
</feature>
<dbReference type="AlphaFoldDB" id="A0A9X2Z0Q6"/>
<evidence type="ECO:0000313" key="3">
    <source>
        <dbReference type="Proteomes" id="UP001151133"/>
    </source>
</evidence>
<feature type="transmembrane region" description="Helical" evidence="1">
    <location>
        <begin position="7"/>
        <end position="26"/>
    </location>
</feature>
<reference evidence="2" key="1">
    <citation type="submission" date="2022-10" db="EMBL/GenBank/DDBJ databases">
        <title>Two novel species of Flavobacterium.</title>
        <authorList>
            <person name="Liu Q."/>
            <person name="Xin Y.-H."/>
        </authorList>
    </citation>
    <scope>NUCLEOTIDE SEQUENCE</scope>
    <source>
        <strain evidence="2">LS1R47</strain>
    </source>
</reference>
<comment type="caution">
    <text evidence="2">The sequence shown here is derived from an EMBL/GenBank/DDBJ whole genome shotgun (WGS) entry which is preliminary data.</text>
</comment>
<protein>
    <submittedName>
        <fullName evidence="2">Uncharacterized protein</fullName>
    </submittedName>
</protein>
<dbReference type="RefSeq" id="WP_264287184.1">
    <property type="nucleotide sequence ID" value="NZ_JAOZEV010000008.1"/>
</dbReference>